<name>A0A014M0A6_9GAMM</name>
<accession>A0A014M0A6</accession>
<keyword evidence="3" id="KW-1185">Reference proteome</keyword>
<evidence type="ECO:0000313" key="3">
    <source>
        <dbReference type="Proteomes" id="UP000019918"/>
    </source>
</evidence>
<evidence type="ECO:0000313" key="2">
    <source>
        <dbReference type="EMBL" id="EXU75211.1"/>
    </source>
</evidence>
<proteinExistence type="predicted"/>
<comment type="caution">
    <text evidence="2">The sequence shown here is derived from an EMBL/GenBank/DDBJ whole genome shotgun (WGS) entry which is preliminary data.</text>
</comment>
<dbReference type="SUPFAM" id="SSF53448">
    <property type="entry name" value="Nucleotide-diphospho-sugar transferases"/>
    <property type="match status" value="1"/>
</dbReference>
<dbReference type="PANTHER" id="PTHR48090">
    <property type="entry name" value="UNDECAPRENYL-PHOSPHATE 4-DEOXY-4-FORMAMIDO-L-ARABINOSE TRANSFERASE-RELATED"/>
    <property type="match status" value="1"/>
</dbReference>
<dbReference type="Pfam" id="PF00535">
    <property type="entry name" value="Glycos_transf_2"/>
    <property type="match status" value="1"/>
</dbReference>
<sequence length="233" mass="26549">MRFSLVIPCYNEAANLPLLLERCKGVIAARPDVEIILVDNGSTDDSPEVLHTLLPQYPGCRSVRVEVNKGYGFGIVSGLRAAKGDILGWTHADLQTDPQDALRGFELFTRHGDNIFVKGKRYGRPFMDVLFTVGMSFFETVLLAKPMWDINAQPTLFPRAFFDGWRGVPDDFSLDLFAYYQAQRQGMKVYRFPVKFGERAHGVSHWNVNWAAKRKFIRRTVDFSLQLKKNLAK</sequence>
<dbReference type="PANTHER" id="PTHR48090:SF7">
    <property type="entry name" value="RFBJ PROTEIN"/>
    <property type="match status" value="1"/>
</dbReference>
<dbReference type="CDD" id="cd04179">
    <property type="entry name" value="DPM_DPG-synthase_like"/>
    <property type="match status" value="1"/>
</dbReference>
<dbReference type="Proteomes" id="UP000019918">
    <property type="component" value="Unassembled WGS sequence"/>
</dbReference>
<dbReference type="OrthoDB" id="9811884at2"/>
<gene>
    <name evidence="2" type="ORF">BG55_12240</name>
</gene>
<organism evidence="2 3">
    <name type="scientific">Erwinia mallotivora</name>
    <dbReference type="NCBI Taxonomy" id="69222"/>
    <lineage>
        <taxon>Bacteria</taxon>
        <taxon>Pseudomonadati</taxon>
        <taxon>Pseudomonadota</taxon>
        <taxon>Gammaproteobacteria</taxon>
        <taxon>Enterobacterales</taxon>
        <taxon>Erwiniaceae</taxon>
        <taxon>Erwinia</taxon>
    </lineage>
</organism>
<dbReference type="InterPro" id="IPR050256">
    <property type="entry name" value="Glycosyltransferase_2"/>
</dbReference>
<dbReference type="PATRIC" id="fig|69222.5.peg.2521"/>
<dbReference type="Gene3D" id="3.90.550.10">
    <property type="entry name" value="Spore Coat Polysaccharide Biosynthesis Protein SpsA, Chain A"/>
    <property type="match status" value="1"/>
</dbReference>
<dbReference type="RefSeq" id="WP_034937745.1">
    <property type="nucleotide sequence ID" value="NZ_JFHN01000050.1"/>
</dbReference>
<dbReference type="GO" id="GO:0016740">
    <property type="term" value="F:transferase activity"/>
    <property type="evidence" value="ECO:0007669"/>
    <property type="project" value="UniProtKB-KW"/>
</dbReference>
<dbReference type="EMBL" id="JFHN01000050">
    <property type="protein sequence ID" value="EXU75211.1"/>
    <property type="molecule type" value="Genomic_DNA"/>
</dbReference>
<dbReference type="InterPro" id="IPR001173">
    <property type="entry name" value="Glyco_trans_2-like"/>
</dbReference>
<keyword evidence="2" id="KW-0808">Transferase</keyword>
<protein>
    <submittedName>
        <fullName evidence="2">Glycosyl transferase family 2</fullName>
    </submittedName>
</protein>
<reference evidence="2 3" key="1">
    <citation type="submission" date="2014-02" db="EMBL/GenBank/DDBJ databases">
        <title>Draft genome of Erwinia mallotivora strain BT-MARDI, a papaya dieback pathogen.</title>
        <authorList>
            <person name="Redzuan R."/>
            <person name="Abu Bakar N."/>
            <person name="Badrun R."/>
            <person name="Mohd Raih M.F."/>
            <person name="Rozano L."/>
            <person name="Mat Amin N."/>
        </authorList>
    </citation>
    <scope>NUCLEOTIDE SEQUENCE [LARGE SCALE GENOMIC DNA]</scope>
    <source>
        <strain evidence="2 3">BT-MARDI</strain>
    </source>
</reference>
<feature type="domain" description="Glycosyltransferase 2-like" evidence="1">
    <location>
        <begin position="4"/>
        <end position="117"/>
    </location>
</feature>
<evidence type="ECO:0000259" key="1">
    <source>
        <dbReference type="Pfam" id="PF00535"/>
    </source>
</evidence>
<dbReference type="InterPro" id="IPR029044">
    <property type="entry name" value="Nucleotide-diphossugar_trans"/>
</dbReference>
<dbReference type="STRING" id="69222.BG55_12240"/>
<dbReference type="AlphaFoldDB" id="A0A014M0A6"/>